<keyword evidence="2" id="KW-0808">Transferase</keyword>
<gene>
    <name evidence="2" type="primary">tsaB</name>
    <name evidence="2" type="ORF">Q8A64_09285</name>
</gene>
<dbReference type="RefSeq" id="WP_338436532.1">
    <property type="nucleotide sequence ID" value="NZ_JAUYVH010000004.1"/>
</dbReference>
<evidence type="ECO:0000313" key="3">
    <source>
        <dbReference type="Proteomes" id="UP001225596"/>
    </source>
</evidence>
<dbReference type="PANTHER" id="PTHR11735:SF11">
    <property type="entry name" value="TRNA THREONYLCARBAMOYLADENOSINE BIOSYNTHESIS PROTEIN TSAB"/>
    <property type="match status" value="1"/>
</dbReference>
<dbReference type="CDD" id="cd24032">
    <property type="entry name" value="ASKHA_NBD_TsaB"/>
    <property type="match status" value="1"/>
</dbReference>
<dbReference type="SUPFAM" id="SSF53067">
    <property type="entry name" value="Actin-like ATPase domain"/>
    <property type="match status" value="2"/>
</dbReference>
<accession>A0ABU1BNR3</accession>
<keyword evidence="3" id="KW-1185">Reference proteome</keyword>
<evidence type="ECO:0000259" key="1">
    <source>
        <dbReference type="Pfam" id="PF00814"/>
    </source>
</evidence>
<evidence type="ECO:0000313" key="2">
    <source>
        <dbReference type="EMBL" id="MDQ9170602.1"/>
    </source>
</evidence>
<dbReference type="Gene3D" id="3.30.420.40">
    <property type="match status" value="2"/>
</dbReference>
<organism evidence="2 3">
    <name type="scientific">Keguizhuia sedimenti</name>
    <dbReference type="NCBI Taxonomy" id="3064264"/>
    <lineage>
        <taxon>Bacteria</taxon>
        <taxon>Pseudomonadati</taxon>
        <taxon>Pseudomonadota</taxon>
        <taxon>Betaproteobacteria</taxon>
        <taxon>Burkholderiales</taxon>
        <taxon>Oxalobacteraceae</taxon>
        <taxon>Keguizhuia</taxon>
    </lineage>
</organism>
<dbReference type="EMBL" id="JAUYVH010000004">
    <property type="protein sequence ID" value="MDQ9170602.1"/>
    <property type="molecule type" value="Genomic_DNA"/>
</dbReference>
<dbReference type="InterPro" id="IPR043129">
    <property type="entry name" value="ATPase_NBD"/>
</dbReference>
<dbReference type="Proteomes" id="UP001225596">
    <property type="component" value="Unassembled WGS sequence"/>
</dbReference>
<dbReference type="Pfam" id="PF00814">
    <property type="entry name" value="TsaD"/>
    <property type="match status" value="1"/>
</dbReference>
<dbReference type="InterPro" id="IPR022496">
    <property type="entry name" value="T6A_TsaB"/>
</dbReference>
<comment type="caution">
    <text evidence="2">The sequence shown here is derived from an EMBL/GenBank/DDBJ whole genome shotgun (WGS) entry which is preliminary data.</text>
</comment>
<dbReference type="InterPro" id="IPR000905">
    <property type="entry name" value="Gcp-like_dom"/>
</dbReference>
<dbReference type="EC" id="2.3.1.234" evidence="2"/>
<feature type="domain" description="Gcp-like" evidence="1">
    <location>
        <begin position="33"/>
        <end position="202"/>
    </location>
</feature>
<sequence length="230" mass="24353">MPIILAIETSSELASVALSINGEIIKREASGVQTHSQTVLPLVRELLAQAGMVIERCDAIAFGSGPGSFTGVRTACGLAQGLAFGADLPVVPVVTLEAMAHGCRKLTGAENVLSILDARMGEVYWAQYRHMTGWDVVFEPALSSPDAIRFDGSPAVCGNGIAAYRGKFKEMLARAQYVEAVPVPHASQIVELAEAKLGQGLAVSVQDAQPFYLRNKVAFTSAERAARLIA</sequence>
<dbReference type="NCBIfam" id="TIGR03725">
    <property type="entry name" value="T6A_YeaZ"/>
    <property type="match status" value="1"/>
</dbReference>
<reference evidence="2 3" key="1">
    <citation type="submission" date="2023-08" db="EMBL/GenBank/DDBJ databases">
        <title>Oxalobacteraceae gen .nov., isolated from river sludge outside the plant.</title>
        <authorList>
            <person name="Zhao S.Y."/>
        </authorList>
    </citation>
    <scope>NUCLEOTIDE SEQUENCE [LARGE SCALE GENOMIC DNA]</scope>
    <source>
        <strain evidence="2 3">R-40</strain>
    </source>
</reference>
<name>A0ABU1BNR3_9BURK</name>
<dbReference type="PANTHER" id="PTHR11735">
    <property type="entry name" value="TRNA N6-ADENOSINE THREONYLCARBAMOYLTRANSFERASE"/>
    <property type="match status" value="1"/>
</dbReference>
<proteinExistence type="predicted"/>
<dbReference type="GO" id="GO:0061711">
    <property type="term" value="F:tRNA N(6)-L-threonylcarbamoyladenine synthase activity"/>
    <property type="evidence" value="ECO:0007669"/>
    <property type="project" value="UniProtKB-EC"/>
</dbReference>
<keyword evidence="2" id="KW-0012">Acyltransferase</keyword>
<protein>
    <submittedName>
        <fullName evidence="2">tRNA (Adenosine(37)-N6)-threonylcarbamoyltransferase complex dimerization subunit type 1 TsaB</fullName>
        <ecNumber evidence="2">2.3.1.234</ecNumber>
    </submittedName>
</protein>